<evidence type="ECO:0000256" key="4">
    <source>
        <dbReference type="ARBA" id="ARBA00022692"/>
    </source>
</evidence>
<evidence type="ECO:0000256" key="3">
    <source>
        <dbReference type="ARBA" id="ARBA00022475"/>
    </source>
</evidence>
<accession>A0A644XN75</accession>
<dbReference type="AlphaFoldDB" id="A0A644XN75"/>
<sequence length="230" mass="24492">MHIPDGYLGPETYIPLMGAFVAAAAVAVVKVKKEVSVKNVPYLGMAAAFSFIIMMFNLPIPGGTTGHAVGAAMIAILLGPWATVIAVSVALIIQALIFGDGGITAIGANCFNMAVFMPFISYWVFKLIRMKSMKPGRIFLAAFVAGYIGLVMAAILTAVEFGIQPLIATAADGKALYCPYDLSIAIPAMAIEHLVIFGIAEGLVTAFIVRYFFNHDRENVYAIQKGGQHD</sequence>
<feature type="transmembrane region" description="Helical" evidence="7">
    <location>
        <begin position="137"/>
        <end position="159"/>
    </location>
</feature>
<keyword evidence="5 7" id="KW-1133">Transmembrane helix</keyword>
<feature type="transmembrane region" description="Helical" evidence="7">
    <location>
        <begin position="72"/>
        <end position="97"/>
    </location>
</feature>
<keyword evidence="6 7" id="KW-0472">Membrane</keyword>
<dbReference type="PANTHER" id="PTHR34229">
    <property type="entry name" value="METAL TRANSPORT PROTEIN HI_1621-RELATED"/>
    <property type="match status" value="1"/>
</dbReference>
<dbReference type="PANTHER" id="PTHR34229:SF1">
    <property type="entry name" value="METAL TRANSPORT PROTEIN HI_1621-RELATED"/>
    <property type="match status" value="1"/>
</dbReference>
<keyword evidence="4 7" id="KW-0812">Transmembrane</keyword>
<keyword evidence="2" id="KW-0813">Transport</keyword>
<dbReference type="NCBIfam" id="NF008873">
    <property type="entry name" value="PRK11909.1"/>
    <property type="match status" value="1"/>
</dbReference>
<dbReference type="Pfam" id="PF01891">
    <property type="entry name" value="CbiM"/>
    <property type="match status" value="1"/>
</dbReference>
<comment type="subcellular location">
    <subcellularLocation>
        <location evidence="1">Cell membrane</location>
        <topology evidence="1">Multi-pass membrane protein</topology>
    </subcellularLocation>
</comment>
<evidence type="ECO:0000256" key="7">
    <source>
        <dbReference type="SAM" id="Phobius"/>
    </source>
</evidence>
<protein>
    <submittedName>
        <fullName evidence="8">Putative fused nickel transport protein LarMN</fullName>
    </submittedName>
</protein>
<organism evidence="8">
    <name type="scientific">bioreactor metagenome</name>
    <dbReference type="NCBI Taxonomy" id="1076179"/>
    <lineage>
        <taxon>unclassified sequences</taxon>
        <taxon>metagenomes</taxon>
        <taxon>ecological metagenomes</taxon>
    </lineage>
</organism>
<feature type="transmembrane region" description="Helical" evidence="7">
    <location>
        <begin position="194"/>
        <end position="213"/>
    </location>
</feature>
<dbReference type="GO" id="GO:0005886">
    <property type="term" value="C:plasma membrane"/>
    <property type="evidence" value="ECO:0007669"/>
    <property type="project" value="UniProtKB-SubCell"/>
</dbReference>
<evidence type="ECO:0000256" key="2">
    <source>
        <dbReference type="ARBA" id="ARBA00022448"/>
    </source>
</evidence>
<comment type="caution">
    <text evidence="8">The sequence shown here is derived from an EMBL/GenBank/DDBJ whole genome shotgun (WGS) entry which is preliminary data.</text>
</comment>
<evidence type="ECO:0000313" key="8">
    <source>
        <dbReference type="EMBL" id="MPM17630.1"/>
    </source>
</evidence>
<dbReference type="GO" id="GO:0000041">
    <property type="term" value="P:transition metal ion transport"/>
    <property type="evidence" value="ECO:0007669"/>
    <property type="project" value="InterPro"/>
</dbReference>
<feature type="transmembrane region" description="Helical" evidence="7">
    <location>
        <begin position="103"/>
        <end position="125"/>
    </location>
</feature>
<dbReference type="InterPro" id="IPR002751">
    <property type="entry name" value="CbiM/NikMN"/>
</dbReference>
<evidence type="ECO:0000256" key="1">
    <source>
        <dbReference type="ARBA" id="ARBA00004651"/>
    </source>
</evidence>
<reference evidence="8" key="1">
    <citation type="submission" date="2019-08" db="EMBL/GenBank/DDBJ databases">
        <authorList>
            <person name="Kucharzyk K."/>
            <person name="Murdoch R.W."/>
            <person name="Higgins S."/>
            <person name="Loffler F."/>
        </authorList>
    </citation>
    <scope>NUCLEOTIDE SEQUENCE</scope>
</reference>
<dbReference type="EMBL" id="VSSQ01002832">
    <property type="protein sequence ID" value="MPM17630.1"/>
    <property type="molecule type" value="Genomic_DNA"/>
</dbReference>
<evidence type="ECO:0000256" key="5">
    <source>
        <dbReference type="ARBA" id="ARBA00022989"/>
    </source>
</evidence>
<feature type="transmembrane region" description="Helical" evidence="7">
    <location>
        <begin position="41"/>
        <end position="60"/>
    </location>
</feature>
<keyword evidence="3" id="KW-1003">Cell membrane</keyword>
<feature type="transmembrane region" description="Helical" evidence="7">
    <location>
        <begin position="12"/>
        <end position="29"/>
    </location>
</feature>
<gene>
    <name evidence="8" type="primary">larMN_3</name>
    <name evidence="8" type="ORF">SDC9_64027</name>
</gene>
<proteinExistence type="predicted"/>
<name>A0A644XN75_9ZZZZ</name>
<evidence type="ECO:0000256" key="6">
    <source>
        <dbReference type="ARBA" id="ARBA00023136"/>
    </source>
</evidence>
<dbReference type="Gene3D" id="1.10.1760.20">
    <property type="match status" value="1"/>
</dbReference>